<feature type="transmembrane region" description="Helical" evidence="5">
    <location>
        <begin position="286"/>
        <end position="307"/>
    </location>
</feature>
<dbReference type="EMBL" id="QZAB01000133">
    <property type="protein sequence ID" value="RQD89919.1"/>
    <property type="molecule type" value="Genomic_DNA"/>
</dbReference>
<proteinExistence type="predicted"/>
<dbReference type="SUPFAM" id="SSF141322">
    <property type="entry name" value="NfeD domain-like"/>
    <property type="match status" value="1"/>
</dbReference>
<evidence type="ECO:0000256" key="5">
    <source>
        <dbReference type="SAM" id="Phobius"/>
    </source>
</evidence>
<reference evidence="9 10" key="1">
    <citation type="submission" date="2018-08" db="EMBL/GenBank/DDBJ databases">
        <title>The metabolism and importance of syntrophic acetate oxidation coupled to methane or sulfide production in haloalkaline environments.</title>
        <authorList>
            <person name="Timmers P.H.A."/>
            <person name="Vavourakis C.D."/>
            <person name="Sorokin D.Y."/>
            <person name="Sinninghe Damste J.S."/>
            <person name="Muyzer G."/>
            <person name="Stams A.J.M."/>
            <person name="Plugge C.M."/>
        </authorList>
    </citation>
    <scope>NUCLEOTIDE SEQUENCE [LARGE SCALE GENOMIC DNA]</scope>
    <source>
        <strain evidence="9">MSAO_Arc3</strain>
    </source>
</reference>
<feature type="non-terminal residue" evidence="9">
    <location>
        <position position="1"/>
    </location>
</feature>
<comment type="subcellular location">
    <subcellularLocation>
        <location evidence="1">Membrane</location>
        <topology evidence="1">Multi-pass membrane protein</topology>
    </subcellularLocation>
</comment>
<dbReference type="Pfam" id="PF25145">
    <property type="entry name" value="NfeD1b_N"/>
    <property type="match status" value="1"/>
</dbReference>
<dbReference type="PANTHER" id="PTHR33507:SF4">
    <property type="entry name" value="NODULATION COMPETITIVENESS PROTEIN NFED"/>
    <property type="match status" value="1"/>
</dbReference>
<evidence type="ECO:0000256" key="4">
    <source>
        <dbReference type="ARBA" id="ARBA00023136"/>
    </source>
</evidence>
<feature type="domain" description="NfeD1b N-terminal" evidence="8">
    <location>
        <begin position="17"/>
        <end position="182"/>
    </location>
</feature>
<keyword evidence="3 5" id="KW-1133">Transmembrane helix</keyword>
<dbReference type="InterPro" id="IPR002810">
    <property type="entry name" value="NfeD-like_C"/>
</dbReference>
<name>A0A424Z3R7_9EURY</name>
<feature type="transmembrane region" description="Helical" evidence="5">
    <location>
        <begin position="210"/>
        <end position="234"/>
    </location>
</feature>
<keyword evidence="2 5" id="KW-0812">Transmembrane</keyword>
<accession>A0A424Z3R7</accession>
<organism evidence="9 10">
    <name type="scientific">Methanosalsum natronophilum</name>
    <dbReference type="NCBI Taxonomy" id="768733"/>
    <lineage>
        <taxon>Archaea</taxon>
        <taxon>Methanobacteriati</taxon>
        <taxon>Methanobacteriota</taxon>
        <taxon>Stenosarchaea group</taxon>
        <taxon>Methanomicrobia</taxon>
        <taxon>Methanosarcinales</taxon>
        <taxon>Methanosarcinaceae</taxon>
        <taxon>Methanosalsum</taxon>
    </lineage>
</organism>
<evidence type="ECO:0000313" key="9">
    <source>
        <dbReference type="EMBL" id="RQD89919.1"/>
    </source>
</evidence>
<feature type="domain" description="NfeD integral membrane" evidence="7">
    <location>
        <begin position="221"/>
        <end position="337"/>
    </location>
</feature>
<evidence type="ECO:0000313" key="10">
    <source>
        <dbReference type="Proteomes" id="UP000284763"/>
    </source>
</evidence>
<feature type="transmembrane region" description="Helical" evidence="5">
    <location>
        <begin position="319"/>
        <end position="342"/>
    </location>
</feature>
<dbReference type="CDD" id="cd07020">
    <property type="entry name" value="Clp_protease_NfeD_1"/>
    <property type="match status" value="1"/>
</dbReference>
<evidence type="ECO:0000259" key="6">
    <source>
        <dbReference type="Pfam" id="PF01957"/>
    </source>
</evidence>
<keyword evidence="4 5" id="KW-0472">Membrane</keyword>
<dbReference type="Pfam" id="PF01957">
    <property type="entry name" value="NfeD"/>
    <property type="match status" value="1"/>
</dbReference>
<dbReference type="Pfam" id="PF24961">
    <property type="entry name" value="NfeD_membrane"/>
    <property type="match status" value="1"/>
</dbReference>
<dbReference type="SUPFAM" id="SSF52096">
    <property type="entry name" value="ClpP/crotonase"/>
    <property type="match status" value="1"/>
</dbReference>
<dbReference type="PANTHER" id="PTHR33507">
    <property type="entry name" value="INNER MEMBRANE PROTEIN YBBJ"/>
    <property type="match status" value="1"/>
</dbReference>
<evidence type="ECO:0000259" key="7">
    <source>
        <dbReference type="Pfam" id="PF24961"/>
    </source>
</evidence>
<gene>
    <name evidence="9" type="ORF">D5R95_01970</name>
</gene>
<dbReference type="InterPro" id="IPR012340">
    <property type="entry name" value="NA-bd_OB-fold"/>
</dbReference>
<evidence type="ECO:0000259" key="8">
    <source>
        <dbReference type="Pfam" id="PF25145"/>
    </source>
</evidence>
<evidence type="ECO:0000256" key="2">
    <source>
        <dbReference type="ARBA" id="ARBA00022692"/>
    </source>
</evidence>
<dbReference type="Gene3D" id="3.90.226.10">
    <property type="entry name" value="2-enoyl-CoA Hydratase, Chain A, domain 1"/>
    <property type="match status" value="1"/>
</dbReference>
<evidence type="ECO:0000256" key="3">
    <source>
        <dbReference type="ARBA" id="ARBA00022989"/>
    </source>
</evidence>
<comment type="caution">
    <text evidence="9">The sequence shown here is derived from an EMBL/GenBank/DDBJ whole genome shotgun (WGS) entry which is preliminary data.</text>
</comment>
<protein>
    <submittedName>
        <fullName evidence="9">Nodulation protein NfeD</fullName>
    </submittedName>
</protein>
<dbReference type="InterPro" id="IPR052165">
    <property type="entry name" value="Membrane_assoc_protease"/>
</dbReference>
<feature type="transmembrane region" description="Helical" evidence="5">
    <location>
        <begin position="246"/>
        <end position="279"/>
    </location>
</feature>
<dbReference type="InterPro" id="IPR056739">
    <property type="entry name" value="NfeD_membrane"/>
</dbReference>
<dbReference type="InterPro" id="IPR056738">
    <property type="entry name" value="NfeD1b_N"/>
</dbReference>
<dbReference type="InterPro" id="IPR029045">
    <property type="entry name" value="ClpP/crotonase-like_dom_sf"/>
</dbReference>
<dbReference type="Gene3D" id="2.40.50.140">
    <property type="entry name" value="Nucleic acid-binding proteins"/>
    <property type="match status" value="1"/>
</dbReference>
<sequence>LLFFSIAPVSADEQNTVLVVKLSNAITPASDQILKEAINEAENQDYEAIILKLDTPGGGLEETFRIIELIENTDVPIIGYVHPPGAKAWSAGTIILISTDIAVMAPNTLIGSAQPVRLSEPVEDDKLINALVAFAREKASMHGRNETIAEEFITKNLNLNADQALDVNIIEYVAPNSEELLKSVHGTVIKGKELNTTEASIEYYEPSFQLAFLNIISNPLISSLLMLLGIYGLIFGISNPGYGPEIFGLIAITLGLMGMGFDVNIAALFLIIVGAGLLILELQEPGFGVFGLAGVVCVIIGSVLLIPMDYPDYFVPADVQIDMAIAVIIPSIVILVLTIIAIQKVMDVRKKKPVIGEMIGHVAEASDELSPSAQGYIRYLGEFWRARTKDGIIQKGEKVKIVDKDGPILVVEPLEVEDNSKEENKDENN</sequence>
<dbReference type="AlphaFoldDB" id="A0A424Z3R7"/>
<evidence type="ECO:0000256" key="1">
    <source>
        <dbReference type="ARBA" id="ARBA00004141"/>
    </source>
</evidence>
<dbReference type="GO" id="GO:0016020">
    <property type="term" value="C:membrane"/>
    <property type="evidence" value="ECO:0007669"/>
    <property type="project" value="UniProtKB-SubCell"/>
</dbReference>
<dbReference type="Proteomes" id="UP000284763">
    <property type="component" value="Unassembled WGS sequence"/>
</dbReference>
<feature type="domain" description="NfeD-like C-terminal" evidence="6">
    <location>
        <begin position="357"/>
        <end position="413"/>
    </location>
</feature>